<dbReference type="OrthoDB" id="202537at2759"/>
<comment type="caution">
    <text evidence="8">The sequence shown here is derived from an EMBL/GenBank/DDBJ whole genome shotgun (WGS) entry which is preliminary data.</text>
</comment>
<gene>
    <name evidence="8" type="ORF">TrRE_jg5831</name>
</gene>
<proteinExistence type="inferred from homology"/>
<evidence type="ECO:0000259" key="7">
    <source>
        <dbReference type="Pfam" id="PF08244"/>
    </source>
</evidence>
<comment type="similarity">
    <text evidence="1 4">Belongs to the glycosyl hydrolase 32 family.</text>
</comment>
<keyword evidence="2 4" id="KW-0378">Hydrolase</keyword>
<dbReference type="InterPro" id="IPR001362">
    <property type="entry name" value="Glyco_hydro_32"/>
</dbReference>
<dbReference type="Pfam" id="PF00251">
    <property type="entry name" value="Glyco_hydro_32N"/>
    <property type="match status" value="1"/>
</dbReference>
<feature type="domain" description="Glycosyl hydrolase family 32 C-terminal" evidence="7">
    <location>
        <begin position="393"/>
        <end position="457"/>
    </location>
</feature>
<dbReference type="InterPro" id="IPR023296">
    <property type="entry name" value="Glyco_hydro_beta-prop_sf"/>
</dbReference>
<organism evidence="8 9">
    <name type="scientific">Triparma retinervis</name>
    <dbReference type="NCBI Taxonomy" id="2557542"/>
    <lineage>
        <taxon>Eukaryota</taxon>
        <taxon>Sar</taxon>
        <taxon>Stramenopiles</taxon>
        <taxon>Ochrophyta</taxon>
        <taxon>Bolidophyceae</taxon>
        <taxon>Parmales</taxon>
        <taxon>Triparmaceae</taxon>
        <taxon>Triparma</taxon>
    </lineage>
</organism>
<dbReference type="SUPFAM" id="SSF75005">
    <property type="entry name" value="Arabinanase/levansucrase/invertase"/>
    <property type="match status" value="1"/>
</dbReference>
<dbReference type="Pfam" id="PF08244">
    <property type="entry name" value="Glyco_hydro_32C"/>
    <property type="match status" value="1"/>
</dbReference>
<keyword evidence="9" id="KW-1185">Reference proteome</keyword>
<dbReference type="Gene3D" id="2.115.10.20">
    <property type="entry name" value="Glycosyl hydrolase domain, family 43"/>
    <property type="match status" value="1"/>
</dbReference>
<dbReference type="GO" id="GO:0004553">
    <property type="term" value="F:hydrolase activity, hydrolyzing O-glycosyl compounds"/>
    <property type="evidence" value="ECO:0007669"/>
    <property type="project" value="InterPro"/>
</dbReference>
<keyword evidence="3 4" id="KW-0326">Glycosidase</keyword>
<evidence type="ECO:0000259" key="6">
    <source>
        <dbReference type="Pfam" id="PF00251"/>
    </source>
</evidence>
<dbReference type="InterPro" id="IPR050551">
    <property type="entry name" value="Fructan_Metab_Enzymes"/>
</dbReference>
<dbReference type="SUPFAM" id="SSF49899">
    <property type="entry name" value="Concanavalin A-like lectins/glucanases"/>
    <property type="match status" value="1"/>
</dbReference>
<feature type="signal peptide" evidence="5">
    <location>
        <begin position="1"/>
        <end position="17"/>
    </location>
</feature>
<keyword evidence="5" id="KW-0732">Signal</keyword>
<dbReference type="EMBL" id="BRXZ01001862">
    <property type="protein sequence ID" value="GMH48178.1"/>
    <property type="molecule type" value="Genomic_DNA"/>
</dbReference>
<evidence type="ECO:0000256" key="2">
    <source>
        <dbReference type="ARBA" id="ARBA00022801"/>
    </source>
</evidence>
<dbReference type="GO" id="GO:0005975">
    <property type="term" value="P:carbohydrate metabolic process"/>
    <property type="evidence" value="ECO:0007669"/>
    <property type="project" value="InterPro"/>
</dbReference>
<name>A0A9W7DRK6_9STRA</name>
<dbReference type="Proteomes" id="UP001165082">
    <property type="component" value="Unassembled WGS sequence"/>
</dbReference>
<evidence type="ECO:0000313" key="9">
    <source>
        <dbReference type="Proteomes" id="UP001165082"/>
    </source>
</evidence>
<evidence type="ECO:0000313" key="8">
    <source>
        <dbReference type="EMBL" id="GMH48178.1"/>
    </source>
</evidence>
<dbReference type="PANTHER" id="PTHR31953">
    <property type="entry name" value="BETA-FRUCTOFURANOSIDASE, INSOLUBLE ISOENZYME CWINV1-RELATED"/>
    <property type="match status" value="1"/>
</dbReference>
<reference evidence="8" key="1">
    <citation type="submission" date="2022-07" db="EMBL/GenBank/DDBJ databases">
        <title>Genome analysis of Parmales, a sister group of diatoms, reveals the evolutionary specialization of diatoms from phago-mixotrophs to photoautotrophs.</title>
        <authorList>
            <person name="Ban H."/>
            <person name="Sato S."/>
            <person name="Yoshikawa S."/>
            <person name="Kazumasa Y."/>
            <person name="Nakamura Y."/>
            <person name="Ichinomiya M."/>
            <person name="Saitoh K."/>
            <person name="Sato N."/>
            <person name="Blanc-Mathieu R."/>
            <person name="Endo H."/>
            <person name="Kuwata A."/>
            <person name="Ogata H."/>
        </authorList>
    </citation>
    <scope>NUCLEOTIDE SEQUENCE</scope>
</reference>
<accession>A0A9W7DRK6</accession>
<feature type="chain" id="PRO_5040949470" evidence="5">
    <location>
        <begin position="18"/>
        <end position="470"/>
    </location>
</feature>
<dbReference type="AlphaFoldDB" id="A0A9W7DRK6"/>
<feature type="domain" description="Glycosyl hydrolase family 32 N-terminal" evidence="6">
    <location>
        <begin position="40"/>
        <end position="322"/>
    </location>
</feature>
<evidence type="ECO:0000256" key="5">
    <source>
        <dbReference type="SAM" id="SignalP"/>
    </source>
</evidence>
<dbReference type="Gene3D" id="2.60.120.560">
    <property type="entry name" value="Exo-inulinase, domain 1"/>
    <property type="match status" value="1"/>
</dbReference>
<evidence type="ECO:0000256" key="1">
    <source>
        <dbReference type="ARBA" id="ARBA00009902"/>
    </source>
</evidence>
<dbReference type="InterPro" id="IPR013148">
    <property type="entry name" value="Glyco_hydro_32_N"/>
</dbReference>
<sequence>MKLFVLATLIAPHATYATSMHRTSSDPRDFDADLNMPGFHFVPFPFDWQNDPNGPLYDPVHDKYHLFYQYQTPRLWGHAVSDDMVNWSQLPVAVGTDAWYDAGGVFSGSGTVLDDEDQSVVLTISSSDNREIFVAVPKDRSDPNLVEWVLPDSNPIYNTTARDPTEIFQTTDGRYRIADGTAEGSELWECSGCEGVDDIVGGHKWEKIGMLQSKVEGQGYWECPDFFPLLGDGADEDVWVSKFSNTGDHWYTGAYDEDTGVFTPFDTEDRMYDQNTAFYASKTFLDSRGGKERRILWGWLISGKPEGSGWEGLQSVPRLVEGIEGTMLTTYPIPELEGLREEEGAAKFEDLAIREDGEVKQLDFEGRMFDVEAEVEVEGDGCGFRVLWDGADAHLDVMIDKGTTSVRMLVDSSVVETFFNGGRTSRTQFTQVTSKESVKVGLLGDGKVCNFNSLNLWKMSPYKFDATMVQ</sequence>
<dbReference type="InterPro" id="IPR013320">
    <property type="entry name" value="ConA-like_dom_sf"/>
</dbReference>
<dbReference type="InterPro" id="IPR013189">
    <property type="entry name" value="Glyco_hydro_32_C"/>
</dbReference>
<evidence type="ECO:0000256" key="3">
    <source>
        <dbReference type="ARBA" id="ARBA00023295"/>
    </source>
</evidence>
<evidence type="ECO:0000256" key="4">
    <source>
        <dbReference type="RuleBase" id="RU362110"/>
    </source>
</evidence>
<dbReference type="SMART" id="SM00640">
    <property type="entry name" value="Glyco_32"/>
    <property type="match status" value="1"/>
</dbReference>
<protein>
    <submittedName>
        <fullName evidence="8">Uncharacterized protein</fullName>
    </submittedName>
</protein>